<comment type="caution">
    <text evidence="2">The sequence shown here is derived from an EMBL/GenBank/DDBJ whole genome shotgun (WGS) entry which is preliminary data.</text>
</comment>
<organism evidence="2 3">
    <name type="scientific">Leptospira stimsonii</name>
    <dbReference type="NCBI Taxonomy" id="2202203"/>
    <lineage>
        <taxon>Bacteria</taxon>
        <taxon>Pseudomonadati</taxon>
        <taxon>Spirochaetota</taxon>
        <taxon>Spirochaetia</taxon>
        <taxon>Leptospirales</taxon>
        <taxon>Leptospiraceae</taxon>
        <taxon>Leptospira</taxon>
    </lineage>
</organism>
<evidence type="ECO:0000256" key="1">
    <source>
        <dbReference type="SAM" id="Coils"/>
    </source>
</evidence>
<sequence>MKIANQEEHNNALQRVAEVKKQISEFKTNSGDLETEVTLLEEEKKETIQLLEEEKKVKIQAIDDKIKTVKDRLKTAKEEQKKNLKSLEGELKDLQSALGEFVVDQVAV</sequence>
<evidence type="ECO:0000313" key="3">
    <source>
        <dbReference type="Proteomes" id="UP000265798"/>
    </source>
</evidence>
<evidence type="ECO:0000313" key="2">
    <source>
        <dbReference type="EMBL" id="RHX89880.1"/>
    </source>
</evidence>
<dbReference type="AlphaFoldDB" id="A0A396Z9S3"/>
<keyword evidence="1" id="KW-0175">Coiled coil</keyword>
<name>A0A396Z9S3_9LEPT</name>
<accession>A0A396Z9S3</accession>
<dbReference type="OrthoDB" id="346067at2"/>
<feature type="coiled-coil region" evidence="1">
    <location>
        <begin position="9"/>
        <end position="97"/>
    </location>
</feature>
<gene>
    <name evidence="2" type="ORF">DLM75_13075</name>
</gene>
<dbReference type="RefSeq" id="WP_118968946.1">
    <property type="nucleotide sequence ID" value="NZ_QHCT01000003.1"/>
</dbReference>
<reference evidence="3" key="1">
    <citation type="submission" date="2018-05" db="EMBL/GenBank/DDBJ databases">
        <title>Leptospira yasudae sp. nov. and Leptospira stimsonii sp. nov., two pathogenic species of the genus Leptospira isolated from environmental sources.</title>
        <authorList>
            <person name="Casanovas-Massana A."/>
            <person name="Hamond C."/>
            <person name="Santos L.A."/>
            <person name="Hacker K.P."/>
            <person name="Balassiano I."/>
            <person name="Medeiros M.A."/>
            <person name="Reis M.G."/>
            <person name="Ko A.I."/>
            <person name="Wunder E.A."/>
        </authorList>
    </citation>
    <scope>NUCLEOTIDE SEQUENCE [LARGE SCALE GENOMIC DNA]</scope>
    <source>
        <strain evidence="3">Yale</strain>
    </source>
</reference>
<proteinExistence type="predicted"/>
<protein>
    <submittedName>
        <fullName evidence="2">Uncharacterized protein</fullName>
    </submittedName>
</protein>
<dbReference type="Proteomes" id="UP000265798">
    <property type="component" value="Unassembled WGS sequence"/>
</dbReference>
<dbReference type="EMBL" id="QHCT01000003">
    <property type="protein sequence ID" value="RHX89880.1"/>
    <property type="molecule type" value="Genomic_DNA"/>
</dbReference>